<dbReference type="AlphaFoldDB" id="A0A2A6FRY6"/>
<feature type="transmembrane region" description="Helical" evidence="1">
    <location>
        <begin position="12"/>
        <end position="32"/>
    </location>
</feature>
<organism evidence="2 3">
    <name type="scientific">Candidatus Lumbricidiphila eiseniae</name>
    <dbReference type="NCBI Taxonomy" id="1969409"/>
    <lineage>
        <taxon>Bacteria</taxon>
        <taxon>Bacillati</taxon>
        <taxon>Actinomycetota</taxon>
        <taxon>Actinomycetes</taxon>
        <taxon>Micrococcales</taxon>
        <taxon>Microbacteriaceae</taxon>
        <taxon>Candidatus Lumbricidiphila</taxon>
    </lineage>
</organism>
<evidence type="ECO:0000256" key="1">
    <source>
        <dbReference type="SAM" id="Phobius"/>
    </source>
</evidence>
<evidence type="ECO:0000313" key="2">
    <source>
        <dbReference type="EMBL" id="PDQ35361.1"/>
    </source>
</evidence>
<reference evidence="3" key="1">
    <citation type="submission" date="2017-03" db="EMBL/GenBank/DDBJ databases">
        <authorList>
            <person name="Lund M.B."/>
        </authorList>
    </citation>
    <scope>NUCLEOTIDE SEQUENCE [LARGE SCALE GENOMIC DNA]</scope>
</reference>
<proteinExistence type="predicted"/>
<sequence>MQVRDGVVRRVGDALILELVAIGLLGVVHAVVPGAVHRLPALGVLTLPANDERAGDPLRHERRVVAH</sequence>
<dbReference type="EMBL" id="NAEP01000035">
    <property type="protein sequence ID" value="PDQ35361.1"/>
    <property type="molecule type" value="Genomic_DNA"/>
</dbReference>
<dbReference type="Proteomes" id="UP000219994">
    <property type="component" value="Unassembled WGS sequence"/>
</dbReference>
<comment type="caution">
    <text evidence="2">The sequence shown here is derived from an EMBL/GenBank/DDBJ whole genome shotgun (WGS) entry which is preliminary data.</text>
</comment>
<keyword evidence="1" id="KW-0472">Membrane</keyword>
<gene>
    <name evidence="2" type="ORF">B5766_06395</name>
</gene>
<evidence type="ECO:0000313" key="3">
    <source>
        <dbReference type="Proteomes" id="UP000219994"/>
    </source>
</evidence>
<name>A0A2A6FRY6_9MICO</name>
<accession>A0A2A6FRY6</accession>
<keyword evidence="1" id="KW-1133">Transmembrane helix</keyword>
<protein>
    <submittedName>
        <fullName evidence="2">Uncharacterized protein</fullName>
    </submittedName>
</protein>
<keyword evidence="1" id="KW-0812">Transmembrane</keyword>